<keyword evidence="6" id="KW-0378">Hydrolase</keyword>
<keyword evidence="2 7" id="KW-0533">Nickel</keyword>
<dbReference type="GO" id="GO:0016485">
    <property type="term" value="P:protein processing"/>
    <property type="evidence" value="ECO:0007669"/>
    <property type="project" value="InterPro"/>
</dbReference>
<evidence type="ECO:0000256" key="1">
    <source>
        <dbReference type="ARBA" id="ARBA00006814"/>
    </source>
</evidence>
<dbReference type="SUPFAM" id="SSF53163">
    <property type="entry name" value="HybD-like"/>
    <property type="match status" value="1"/>
</dbReference>
<dbReference type="Pfam" id="PF01750">
    <property type="entry name" value="HycI"/>
    <property type="match status" value="1"/>
</dbReference>
<dbReference type="Proteomes" id="UP000324760">
    <property type="component" value="Chromosome"/>
</dbReference>
<name>A0A5P1RC71_9GAMM</name>
<comment type="similarity">
    <text evidence="1">Belongs to the peptidase A31 family.</text>
</comment>
<evidence type="ECO:0000256" key="3">
    <source>
        <dbReference type="ARBA" id="ARBA00022670"/>
    </source>
</evidence>
<feature type="binding site" evidence="7">
    <location>
        <position position="65"/>
    </location>
    <ligand>
        <name>Ni(2+)</name>
        <dbReference type="ChEBI" id="CHEBI:49786"/>
    </ligand>
</feature>
<accession>A0A5P1RC71</accession>
<dbReference type="InterPro" id="IPR000671">
    <property type="entry name" value="Peptidase_A31"/>
</dbReference>
<feature type="binding site" evidence="7">
    <location>
        <position position="96"/>
    </location>
    <ligand>
        <name>Ni(2+)</name>
        <dbReference type="ChEBI" id="CHEBI:49786"/>
    </ligand>
</feature>
<feature type="binding site" evidence="7">
    <location>
        <position position="19"/>
    </location>
    <ligand>
        <name>Ni(2+)</name>
        <dbReference type="ChEBI" id="CHEBI:49786"/>
    </ligand>
</feature>
<keyword evidence="3" id="KW-0645">Protease</keyword>
<dbReference type="PANTHER" id="PTHR30302">
    <property type="entry name" value="HYDROGENASE 1 MATURATION PROTEASE"/>
    <property type="match status" value="1"/>
</dbReference>
<proteinExistence type="inferred from homology"/>
<sequence length="210" mass="23121">MSDLKVLILGIGNILWADEGFGVRCVEALNQRYHFPPNVRLMDGGTQGIYLVQHVQWADMLIVFDAVDYGLEPGTLKIVRDDEVPKFMGAKQMSLHQTGFQEVLAMAEFTGSYPQTLLLIGCQPVELEDFGGSLRDVVRQQIDPALSIALDFLSDKGVKPLSDVQAGLHTAEALAPLELTLAEYEQGRPSEVEACRVGDPRVLAHTEQDN</sequence>
<protein>
    <submittedName>
        <fullName evidence="8">HyaD/HybD family hydrogenase maturation endopeptidase</fullName>
    </submittedName>
</protein>
<dbReference type="InterPro" id="IPR023430">
    <property type="entry name" value="Pept_HybD-like_dom_sf"/>
</dbReference>
<dbReference type="CDD" id="cd06062">
    <property type="entry name" value="H2MP_MemB-H2up"/>
    <property type="match status" value="1"/>
</dbReference>
<evidence type="ECO:0000313" key="9">
    <source>
        <dbReference type="Proteomes" id="UP000324760"/>
    </source>
</evidence>
<keyword evidence="5" id="KW-0064">Aspartyl protease</keyword>
<evidence type="ECO:0000256" key="4">
    <source>
        <dbReference type="ARBA" id="ARBA00022723"/>
    </source>
</evidence>
<dbReference type="GO" id="GO:0008047">
    <property type="term" value="F:enzyme activator activity"/>
    <property type="evidence" value="ECO:0007669"/>
    <property type="project" value="InterPro"/>
</dbReference>
<dbReference type="InterPro" id="IPR004419">
    <property type="entry name" value="Pept_A31_hyd_express"/>
</dbReference>
<dbReference type="NCBIfam" id="TIGR00140">
    <property type="entry name" value="hupD"/>
    <property type="match status" value="1"/>
</dbReference>
<dbReference type="GO" id="GO:0046872">
    <property type="term" value="F:metal ion binding"/>
    <property type="evidence" value="ECO:0007669"/>
    <property type="project" value="UniProtKB-KW"/>
</dbReference>
<evidence type="ECO:0000256" key="6">
    <source>
        <dbReference type="ARBA" id="ARBA00022801"/>
    </source>
</evidence>
<dbReference type="KEGG" id="ncu:F0U83_10980"/>
<dbReference type="RefSeq" id="WP_138987498.1">
    <property type="nucleotide sequence ID" value="NZ_CP043869.1"/>
</dbReference>
<evidence type="ECO:0000313" key="8">
    <source>
        <dbReference type="EMBL" id="QEQ97193.1"/>
    </source>
</evidence>
<dbReference type="PANTHER" id="PTHR30302:SF1">
    <property type="entry name" value="HYDROGENASE 2 MATURATION PROTEASE"/>
    <property type="match status" value="1"/>
</dbReference>
<dbReference type="OrthoDB" id="9792731at2"/>
<dbReference type="EMBL" id="CP043869">
    <property type="protein sequence ID" value="QEQ97193.1"/>
    <property type="molecule type" value="Genomic_DNA"/>
</dbReference>
<keyword evidence="9" id="KW-1185">Reference proteome</keyword>
<dbReference type="PRINTS" id="PR00446">
    <property type="entry name" value="HYDRGNUPTAKE"/>
</dbReference>
<dbReference type="Gene3D" id="3.40.50.1450">
    <property type="entry name" value="HybD-like"/>
    <property type="match status" value="1"/>
</dbReference>
<gene>
    <name evidence="8" type="primary">hybD</name>
    <name evidence="8" type="ORF">F0U83_10980</name>
</gene>
<evidence type="ECO:0000256" key="2">
    <source>
        <dbReference type="ARBA" id="ARBA00022596"/>
    </source>
</evidence>
<dbReference type="AlphaFoldDB" id="A0A5P1RC71"/>
<evidence type="ECO:0000256" key="7">
    <source>
        <dbReference type="PIRSR" id="PIRSR604419-1"/>
    </source>
</evidence>
<keyword evidence="4 7" id="KW-0479">Metal-binding</keyword>
<reference evidence="8 9" key="1">
    <citation type="journal article" date="2019" name="Biochem. Eng. J.">
        <title>Metabolic engineering of the marine bacteria Neptunomonas concharum for the production of acetoin and meso-2,3-butanediol from acetate.</title>
        <authorList>
            <person name="Li W."/>
            <person name="Pu N."/>
            <person name="Liu C.-X."/>
            <person name="Yuan Q.-P."/>
            <person name="Li Z.-J."/>
        </authorList>
    </citation>
    <scope>NUCLEOTIDE SEQUENCE [LARGE SCALE GENOMIC DNA]</scope>
    <source>
        <strain evidence="8 9">JCM17730</strain>
    </source>
</reference>
<organism evidence="8 9">
    <name type="scientific">Neptunomonas concharum</name>
    <dbReference type="NCBI Taxonomy" id="1031538"/>
    <lineage>
        <taxon>Bacteria</taxon>
        <taxon>Pseudomonadati</taxon>
        <taxon>Pseudomonadota</taxon>
        <taxon>Gammaproteobacteria</taxon>
        <taxon>Oceanospirillales</taxon>
        <taxon>Oceanospirillaceae</taxon>
        <taxon>Neptunomonas</taxon>
    </lineage>
</organism>
<evidence type="ECO:0000256" key="5">
    <source>
        <dbReference type="ARBA" id="ARBA00022750"/>
    </source>
</evidence>
<dbReference type="FunFam" id="3.40.50.1450:FF:000002">
    <property type="entry name" value="Hydrogenase 1 maturation protease"/>
    <property type="match status" value="1"/>
</dbReference>
<dbReference type="NCBIfam" id="TIGR00072">
    <property type="entry name" value="hydrog_prot"/>
    <property type="match status" value="1"/>
</dbReference>
<dbReference type="GO" id="GO:0004190">
    <property type="term" value="F:aspartic-type endopeptidase activity"/>
    <property type="evidence" value="ECO:0007669"/>
    <property type="project" value="UniProtKB-KW"/>
</dbReference>